<sequence>MCGISCILQQNGSCKQVKEEENDTQVLLDLLSISYEPHHVLNTVGKSEGPWSFVYYQNATKQLWFGRDVFGRRSLLWHLPESDDDPFILSSVQTCDKSRNDGNSLATNTGHKISDPLNLTSRTSMLDVSTDDTSVNQQLDVEEMISSSKHGNSEAEKSSQSAFANSKVAILFSGGIDSAMIAALVDRCLPECEPIDLINVAFEQQPKGTVKKKSNVSLERSEENRWNVPDRETGHRALAELNPNRTWNFVEVQIMYSVHFFGKISCRSTDIRHLVYPLETVLDDSIGSAVWFAARGHGILGNGIHTGKPYISKAKVILCGMGADEQFAGYSRHRGKYQ</sequence>
<dbReference type="Pfam" id="PF13537">
    <property type="entry name" value="GATase_7"/>
    <property type="match status" value="1"/>
</dbReference>
<feature type="domain" description="Glutamine amidotransferase type-2" evidence="5">
    <location>
        <begin position="17"/>
        <end position="91"/>
    </location>
</feature>
<comment type="caution">
    <text evidence="6">The sequence shown here is derived from an EMBL/GenBank/DDBJ whole genome shotgun (WGS) entry which is preliminary data.</text>
</comment>
<evidence type="ECO:0000256" key="3">
    <source>
        <dbReference type="ARBA" id="ARBA00022962"/>
    </source>
</evidence>
<dbReference type="PANTHER" id="PTHR45937">
    <property type="entry name" value="ASPARAGINE SYNTHETASE DOMAIN-CONTAINING PROTEIN 1"/>
    <property type="match status" value="1"/>
</dbReference>
<proteinExistence type="predicted"/>
<feature type="domain" description="Asparagine synthetase" evidence="4">
    <location>
        <begin position="164"/>
        <end position="205"/>
    </location>
</feature>
<keyword evidence="1" id="KW-0028">Amino-acid biosynthesis</keyword>
<dbReference type="Pfam" id="PF00733">
    <property type="entry name" value="Asn_synthase"/>
    <property type="match status" value="1"/>
</dbReference>
<dbReference type="InterPro" id="IPR017932">
    <property type="entry name" value="GATase_2_dom"/>
</dbReference>
<dbReference type="AlphaFoldDB" id="A0AA88XUL5"/>
<protein>
    <submittedName>
        <fullName evidence="6">Uncharacterized protein</fullName>
    </submittedName>
</protein>
<dbReference type="PANTHER" id="PTHR45937:SF1">
    <property type="entry name" value="ASPARAGINE SYNTHETASE DOMAIN-CONTAINING PROTEIN 1"/>
    <property type="match status" value="1"/>
</dbReference>
<dbReference type="Gene3D" id="3.60.20.10">
    <property type="entry name" value="Glutamine Phosphoribosylpyrophosphate, subunit 1, domain 1"/>
    <property type="match status" value="1"/>
</dbReference>
<dbReference type="InterPro" id="IPR014729">
    <property type="entry name" value="Rossmann-like_a/b/a_fold"/>
</dbReference>
<evidence type="ECO:0000256" key="2">
    <source>
        <dbReference type="ARBA" id="ARBA00022888"/>
    </source>
</evidence>
<keyword evidence="3" id="KW-0315">Glutamine amidotransferase</keyword>
<dbReference type="EMBL" id="VSWD01000010">
    <property type="protein sequence ID" value="KAK3092028.1"/>
    <property type="molecule type" value="Genomic_DNA"/>
</dbReference>
<gene>
    <name evidence="6" type="ORF">FSP39_024533</name>
</gene>
<keyword evidence="7" id="KW-1185">Reference proteome</keyword>
<dbReference type="InterPro" id="IPR029055">
    <property type="entry name" value="Ntn_hydrolases_N"/>
</dbReference>
<evidence type="ECO:0000256" key="1">
    <source>
        <dbReference type="ARBA" id="ARBA00022605"/>
    </source>
</evidence>
<organism evidence="6 7">
    <name type="scientific">Pinctada imbricata</name>
    <name type="common">Atlantic pearl-oyster</name>
    <name type="synonym">Pinctada martensii</name>
    <dbReference type="NCBI Taxonomy" id="66713"/>
    <lineage>
        <taxon>Eukaryota</taxon>
        <taxon>Metazoa</taxon>
        <taxon>Spiralia</taxon>
        <taxon>Lophotrochozoa</taxon>
        <taxon>Mollusca</taxon>
        <taxon>Bivalvia</taxon>
        <taxon>Autobranchia</taxon>
        <taxon>Pteriomorphia</taxon>
        <taxon>Pterioida</taxon>
        <taxon>Pterioidea</taxon>
        <taxon>Pteriidae</taxon>
        <taxon>Pinctada</taxon>
    </lineage>
</organism>
<evidence type="ECO:0000259" key="5">
    <source>
        <dbReference type="Pfam" id="PF13537"/>
    </source>
</evidence>
<evidence type="ECO:0000259" key="4">
    <source>
        <dbReference type="Pfam" id="PF00733"/>
    </source>
</evidence>
<keyword evidence="2" id="KW-0061">Asparagine biosynthesis</keyword>
<dbReference type="CDD" id="cd01991">
    <property type="entry name" value="Asn_synthase_B_C"/>
    <property type="match status" value="1"/>
</dbReference>
<reference evidence="6" key="1">
    <citation type="submission" date="2019-08" db="EMBL/GenBank/DDBJ databases">
        <title>The improved chromosome-level genome for the pearl oyster Pinctada fucata martensii using PacBio sequencing and Hi-C.</title>
        <authorList>
            <person name="Zheng Z."/>
        </authorList>
    </citation>
    <scope>NUCLEOTIDE SEQUENCE</scope>
    <source>
        <strain evidence="6">ZZ-2019</strain>
        <tissue evidence="6">Adductor muscle</tissue>
    </source>
</reference>
<dbReference type="InterPro" id="IPR051857">
    <property type="entry name" value="Asn_synthetase_domain"/>
</dbReference>
<evidence type="ECO:0000313" key="6">
    <source>
        <dbReference type="EMBL" id="KAK3092028.1"/>
    </source>
</evidence>
<dbReference type="GO" id="GO:0004066">
    <property type="term" value="F:asparagine synthase (glutamine-hydrolyzing) activity"/>
    <property type="evidence" value="ECO:0007669"/>
    <property type="project" value="InterPro"/>
</dbReference>
<dbReference type="Proteomes" id="UP001186944">
    <property type="component" value="Unassembled WGS sequence"/>
</dbReference>
<evidence type="ECO:0000313" key="7">
    <source>
        <dbReference type="Proteomes" id="UP001186944"/>
    </source>
</evidence>
<accession>A0AA88XUL5</accession>
<dbReference type="GO" id="GO:0006529">
    <property type="term" value="P:asparagine biosynthetic process"/>
    <property type="evidence" value="ECO:0007669"/>
    <property type="project" value="UniProtKB-KW"/>
</dbReference>
<name>A0AA88XUL5_PINIB</name>
<dbReference type="InterPro" id="IPR001962">
    <property type="entry name" value="Asn_synthase"/>
</dbReference>
<dbReference type="Gene3D" id="3.40.50.620">
    <property type="entry name" value="HUPs"/>
    <property type="match status" value="1"/>
</dbReference>
<dbReference type="SUPFAM" id="SSF52402">
    <property type="entry name" value="Adenine nucleotide alpha hydrolases-like"/>
    <property type="match status" value="1"/>
</dbReference>
<dbReference type="SUPFAM" id="SSF56235">
    <property type="entry name" value="N-terminal nucleophile aminohydrolases (Ntn hydrolases)"/>
    <property type="match status" value="1"/>
</dbReference>